<dbReference type="AlphaFoldDB" id="A0A9Q3W1E7"/>
<dbReference type="SUPFAM" id="SSF52788">
    <property type="entry name" value="Phosphotyrosine protein phosphatases I"/>
    <property type="match status" value="1"/>
</dbReference>
<keyword evidence="7" id="KW-1185">Reference proteome</keyword>
<proteinExistence type="inferred from homology"/>
<dbReference type="GeneID" id="94688846"/>
<dbReference type="Proteomes" id="UP001107961">
    <property type="component" value="Unassembled WGS sequence"/>
</dbReference>
<dbReference type="KEGG" id="axe:P40_21245"/>
<evidence type="ECO:0000259" key="5">
    <source>
        <dbReference type="SMART" id="SM00226"/>
    </source>
</evidence>
<keyword evidence="2" id="KW-0378">Hydrolase</keyword>
<dbReference type="PANTHER" id="PTHR43428:SF1">
    <property type="entry name" value="ARSENATE REDUCTASE"/>
    <property type="match status" value="1"/>
</dbReference>
<evidence type="ECO:0000313" key="7">
    <source>
        <dbReference type="Proteomes" id="UP001107961"/>
    </source>
</evidence>
<dbReference type="InterPro" id="IPR036196">
    <property type="entry name" value="Ptyr_pPase_sf"/>
</dbReference>
<dbReference type="EMBL" id="JAJVKT010000002">
    <property type="protein sequence ID" value="MCE7507506.1"/>
    <property type="molecule type" value="Genomic_DNA"/>
</dbReference>
<dbReference type="GO" id="GO:0004725">
    <property type="term" value="F:protein tyrosine phosphatase activity"/>
    <property type="evidence" value="ECO:0007669"/>
    <property type="project" value="InterPro"/>
</dbReference>
<name>A0A9Q3W1E7_9GAMM</name>
<dbReference type="InterPro" id="IPR023485">
    <property type="entry name" value="Ptyr_pPase"/>
</dbReference>
<feature type="domain" description="Phosphotyrosine protein phosphatase I" evidence="5">
    <location>
        <begin position="5"/>
        <end position="140"/>
    </location>
</feature>
<feature type="active site" description="Nucleophile" evidence="4">
    <location>
        <position position="11"/>
    </location>
</feature>
<evidence type="ECO:0000256" key="2">
    <source>
        <dbReference type="ARBA" id="ARBA00022801"/>
    </source>
</evidence>
<dbReference type="Gene3D" id="3.40.50.2300">
    <property type="match status" value="1"/>
</dbReference>
<reference evidence="6" key="1">
    <citation type="submission" date="2022-01" db="EMBL/GenBank/DDBJ databases">
        <authorList>
            <person name="Karlyshev A.V."/>
            <person name="Jaspars M."/>
        </authorList>
    </citation>
    <scope>NUCLEOTIDE SEQUENCE</scope>
    <source>
        <strain evidence="6">AGSA3-2</strain>
    </source>
</reference>
<dbReference type="PRINTS" id="PR00719">
    <property type="entry name" value="LMWPTPASE"/>
</dbReference>
<evidence type="ECO:0000313" key="6">
    <source>
        <dbReference type="EMBL" id="MCE7507506.1"/>
    </source>
</evidence>
<accession>A0A9Q3W1E7</accession>
<gene>
    <name evidence="6" type="ORF">LZG35_02570</name>
</gene>
<dbReference type="RefSeq" id="WP_022997308.1">
    <property type="nucleotide sequence ID" value="NZ_CP012331.1"/>
</dbReference>
<evidence type="ECO:0000256" key="3">
    <source>
        <dbReference type="ARBA" id="ARBA00022849"/>
    </source>
</evidence>
<dbReference type="CDD" id="cd16345">
    <property type="entry name" value="LMWP_ArsC"/>
    <property type="match status" value="1"/>
</dbReference>
<dbReference type="PANTHER" id="PTHR43428">
    <property type="entry name" value="ARSENATE REDUCTASE"/>
    <property type="match status" value="1"/>
</dbReference>
<sequence>MATPIKLLFLCTGNSCRSIIAEALANHLGGGRIRAASAGSRPSGQVHPRALAVLERHGIPVGEPSSKSMDDLEGEHFDAIVTVCDAAAGESCPVWLADTAKSHWGIPDPAIAEGDDAAIDAVFEATYERLRGRIEDLVALDLEDLNALGLTASLQKIHRSHGEH</sequence>
<protein>
    <submittedName>
        <fullName evidence="6">Arsenate reductase ArsC</fullName>
    </submittedName>
</protein>
<dbReference type="Pfam" id="PF01451">
    <property type="entry name" value="LMWPc"/>
    <property type="match status" value="1"/>
</dbReference>
<dbReference type="GO" id="GO:0046685">
    <property type="term" value="P:response to arsenic-containing substance"/>
    <property type="evidence" value="ECO:0007669"/>
    <property type="project" value="UniProtKB-KW"/>
</dbReference>
<dbReference type="SMART" id="SM00226">
    <property type="entry name" value="LMWPc"/>
    <property type="match status" value="1"/>
</dbReference>
<organism evidence="6 7">
    <name type="scientific">Alloalcanivorax xenomutans</name>
    <dbReference type="NCBI Taxonomy" id="1094342"/>
    <lineage>
        <taxon>Bacteria</taxon>
        <taxon>Pseudomonadati</taxon>
        <taxon>Pseudomonadota</taxon>
        <taxon>Gammaproteobacteria</taxon>
        <taxon>Oceanospirillales</taxon>
        <taxon>Alcanivoracaceae</taxon>
        <taxon>Alloalcanivorax</taxon>
    </lineage>
</organism>
<comment type="caution">
    <text evidence="6">The sequence shown here is derived from an EMBL/GenBank/DDBJ whole genome shotgun (WGS) entry which is preliminary data.</text>
</comment>
<comment type="similarity">
    <text evidence="1">Belongs to the low molecular weight phosphotyrosine protein phosphatase family.</text>
</comment>
<keyword evidence="3" id="KW-0059">Arsenical resistance</keyword>
<evidence type="ECO:0000256" key="1">
    <source>
        <dbReference type="ARBA" id="ARBA00011063"/>
    </source>
</evidence>
<feature type="active site" evidence="4">
    <location>
        <position position="17"/>
    </location>
</feature>
<dbReference type="InterPro" id="IPR017867">
    <property type="entry name" value="Tyr_phospatase_low_mol_wt"/>
</dbReference>
<evidence type="ECO:0000256" key="4">
    <source>
        <dbReference type="PIRSR" id="PIRSR617867-1"/>
    </source>
</evidence>